<evidence type="ECO:0000313" key="1">
    <source>
        <dbReference type="EMBL" id="PRO69235.1"/>
    </source>
</evidence>
<dbReference type="InterPro" id="IPR010323">
    <property type="entry name" value="DUF924"/>
</dbReference>
<dbReference type="Gene3D" id="1.25.40.10">
    <property type="entry name" value="Tetratricopeptide repeat domain"/>
    <property type="match status" value="1"/>
</dbReference>
<name>A0ABX5CP95_9ALTE</name>
<sequence length="187" mass="21450">MDKTQVVMEEANGVLDFWFGELSPEQWFKEDAAVDKTITSRFSKLRLAALNGELWPWRATPTGRLAEILLLDQFSRNIFRGHADAYSADNIALILAQEAVSVEADKVLTPQQRTFLYMPFMHSESLAIHDVALELFSQEGLEQAFTFEKRHQNVIERFGRYPHRNKVLGRESTQDEVAFLKSTPKGF</sequence>
<dbReference type="InterPro" id="IPR011990">
    <property type="entry name" value="TPR-like_helical_dom_sf"/>
</dbReference>
<dbReference type="EMBL" id="PVNO01000025">
    <property type="protein sequence ID" value="PRO69235.1"/>
    <property type="molecule type" value="Genomic_DNA"/>
</dbReference>
<dbReference type="Gene3D" id="1.20.58.320">
    <property type="entry name" value="TPR-like"/>
    <property type="match status" value="1"/>
</dbReference>
<dbReference type="RefSeq" id="WP_105931442.1">
    <property type="nucleotide sequence ID" value="NZ_PVNO01000025.1"/>
</dbReference>
<dbReference type="Proteomes" id="UP000239539">
    <property type="component" value="Unassembled WGS sequence"/>
</dbReference>
<protein>
    <submittedName>
        <fullName evidence="1">DUF924 domain-containing protein</fullName>
    </submittedName>
</protein>
<reference evidence="2" key="1">
    <citation type="journal article" date="2020" name="Int. J. Syst. Evol. Microbiol.">
        <title>Alteromonas alba sp. nov., a marine bacterium isolated from the seawater of the West Pacific Ocean.</title>
        <authorList>
            <person name="Sun C."/>
            <person name="Wu Y.-H."/>
            <person name="Xamxidin M."/>
            <person name="Cheng H."/>
            <person name="Xu X.-W."/>
        </authorList>
    </citation>
    <scope>NUCLEOTIDE SEQUENCE [LARGE SCALE GENOMIC DNA]</scope>
    <source>
        <strain evidence="2">9a2</strain>
    </source>
</reference>
<accession>A0ABX5CP95</accession>
<gene>
    <name evidence="1" type="ORF">C6Y39_08990</name>
</gene>
<organism evidence="1 2">
    <name type="scientific">Alteromonas gracilis</name>
    <dbReference type="NCBI Taxonomy" id="1479524"/>
    <lineage>
        <taxon>Bacteria</taxon>
        <taxon>Pseudomonadati</taxon>
        <taxon>Pseudomonadota</taxon>
        <taxon>Gammaproteobacteria</taxon>
        <taxon>Alteromonadales</taxon>
        <taxon>Alteromonadaceae</taxon>
        <taxon>Alteromonas/Salinimonas group</taxon>
        <taxon>Alteromonas</taxon>
    </lineage>
</organism>
<evidence type="ECO:0000313" key="2">
    <source>
        <dbReference type="Proteomes" id="UP000239539"/>
    </source>
</evidence>
<comment type="caution">
    <text evidence="1">The sequence shown here is derived from an EMBL/GenBank/DDBJ whole genome shotgun (WGS) entry which is preliminary data.</text>
</comment>
<dbReference type="SUPFAM" id="SSF48452">
    <property type="entry name" value="TPR-like"/>
    <property type="match status" value="1"/>
</dbReference>
<dbReference type="Pfam" id="PF06041">
    <property type="entry name" value="DUF924"/>
    <property type="match status" value="1"/>
</dbReference>
<keyword evidence="2" id="KW-1185">Reference proteome</keyword>
<proteinExistence type="predicted"/>